<dbReference type="InterPro" id="IPR036144">
    <property type="entry name" value="RibA-like_sf"/>
</dbReference>
<keyword evidence="8" id="KW-1185">Reference proteome</keyword>
<gene>
    <name evidence="7" type="ORF">ACFSRZ_04330</name>
</gene>
<keyword evidence="3" id="KW-0460">Magnesium</keyword>
<keyword evidence="2" id="KW-0686">Riboflavin biosynthesis</keyword>
<evidence type="ECO:0000256" key="2">
    <source>
        <dbReference type="ARBA" id="ARBA00022619"/>
    </source>
</evidence>
<dbReference type="Proteomes" id="UP001597508">
    <property type="component" value="Unassembled WGS sequence"/>
</dbReference>
<sequence length="170" mass="19221">MIVQLAESQIKTKFGTFKEYLYHDGQRESHAIVMGDVTEGEEILCRVHSLCIYGHYFNSIECDCREQMENSQKLIEQAGKGIVIWLNQEGKGNGHFALMKSAEFKRQGVPQPEAYEKAGFQRDARDFTVAAEILKELKVKSIKMLTDNPKKVDTLTQHGIEVVGTQPTSL</sequence>
<proteinExistence type="predicted"/>
<evidence type="ECO:0000256" key="1">
    <source>
        <dbReference type="ARBA" id="ARBA00005104"/>
    </source>
</evidence>
<evidence type="ECO:0000313" key="8">
    <source>
        <dbReference type="Proteomes" id="UP001597508"/>
    </source>
</evidence>
<dbReference type="PANTHER" id="PTHR21327">
    <property type="entry name" value="GTP CYCLOHYDROLASE II-RELATED"/>
    <property type="match status" value="1"/>
</dbReference>
<feature type="domain" description="GTP cyclohydrolase II" evidence="6">
    <location>
        <begin position="6"/>
        <end position="166"/>
    </location>
</feature>
<dbReference type="Gene3D" id="3.40.50.10990">
    <property type="entry name" value="GTP cyclohydrolase II"/>
    <property type="match status" value="1"/>
</dbReference>
<dbReference type="RefSeq" id="WP_379665290.1">
    <property type="nucleotide sequence ID" value="NZ_JBHULH010000001.1"/>
</dbReference>
<evidence type="ECO:0000313" key="7">
    <source>
        <dbReference type="EMBL" id="MFD2566585.1"/>
    </source>
</evidence>
<organism evidence="7 8">
    <name type="scientific">Pseudotenacibaculum haliotis</name>
    <dbReference type="NCBI Taxonomy" id="1862138"/>
    <lineage>
        <taxon>Bacteria</taxon>
        <taxon>Pseudomonadati</taxon>
        <taxon>Bacteroidota</taxon>
        <taxon>Flavobacteriia</taxon>
        <taxon>Flavobacteriales</taxon>
        <taxon>Flavobacteriaceae</taxon>
        <taxon>Pseudotenacibaculum</taxon>
    </lineage>
</organism>
<accession>A0ABW5LP61</accession>
<dbReference type="InterPro" id="IPR032677">
    <property type="entry name" value="GTP_cyclohydro_II"/>
</dbReference>
<dbReference type="EMBL" id="JBHULH010000001">
    <property type="protein sequence ID" value="MFD2566585.1"/>
    <property type="molecule type" value="Genomic_DNA"/>
</dbReference>
<evidence type="ECO:0000259" key="6">
    <source>
        <dbReference type="Pfam" id="PF00925"/>
    </source>
</evidence>
<reference evidence="8" key="1">
    <citation type="journal article" date="2019" name="Int. J. Syst. Evol. Microbiol.">
        <title>The Global Catalogue of Microorganisms (GCM) 10K type strain sequencing project: providing services to taxonomists for standard genome sequencing and annotation.</title>
        <authorList>
            <consortium name="The Broad Institute Genomics Platform"/>
            <consortium name="The Broad Institute Genome Sequencing Center for Infectious Disease"/>
            <person name="Wu L."/>
            <person name="Ma J."/>
        </authorList>
    </citation>
    <scope>NUCLEOTIDE SEQUENCE [LARGE SCALE GENOMIC DNA]</scope>
    <source>
        <strain evidence="8">KCTC 52127</strain>
    </source>
</reference>
<comment type="pathway">
    <text evidence="1">Cofactor biosynthesis; riboflavin biosynthesis.</text>
</comment>
<evidence type="ECO:0000256" key="5">
    <source>
        <dbReference type="ARBA" id="ARBA00023239"/>
    </source>
</evidence>
<keyword evidence="4" id="KW-0464">Manganese</keyword>
<protein>
    <submittedName>
        <fullName evidence="7">GTP cyclohydrolase</fullName>
    </submittedName>
</protein>
<dbReference type="SUPFAM" id="SSF142695">
    <property type="entry name" value="RibA-like"/>
    <property type="match status" value="1"/>
</dbReference>
<dbReference type="PANTHER" id="PTHR21327:SF46">
    <property type="entry name" value="3,4-DIHYDROXY-2-BUTANONE 4-PHOSPHATE SYNTHASE"/>
    <property type="match status" value="1"/>
</dbReference>
<keyword evidence="5" id="KW-0456">Lyase</keyword>
<name>A0ABW5LP61_9FLAO</name>
<evidence type="ECO:0000256" key="3">
    <source>
        <dbReference type="ARBA" id="ARBA00022842"/>
    </source>
</evidence>
<dbReference type="Pfam" id="PF00925">
    <property type="entry name" value="GTP_cyclohydro2"/>
    <property type="match status" value="1"/>
</dbReference>
<comment type="caution">
    <text evidence="7">The sequence shown here is derived from an EMBL/GenBank/DDBJ whole genome shotgun (WGS) entry which is preliminary data.</text>
</comment>
<evidence type="ECO:0000256" key="4">
    <source>
        <dbReference type="ARBA" id="ARBA00023211"/>
    </source>
</evidence>